<evidence type="ECO:0000256" key="16">
    <source>
        <dbReference type="ARBA" id="ARBA00023180"/>
    </source>
</evidence>
<dbReference type="GO" id="GO:0008126">
    <property type="term" value="F:acetylesterase activity"/>
    <property type="evidence" value="ECO:0007669"/>
    <property type="project" value="UniProtKB-EC"/>
</dbReference>
<evidence type="ECO:0000256" key="25">
    <source>
        <dbReference type="ARBA" id="ARBA00047863"/>
    </source>
</evidence>
<dbReference type="GO" id="GO:0003677">
    <property type="term" value="F:DNA binding"/>
    <property type="evidence" value="ECO:0007669"/>
    <property type="project" value="UniProtKB-KW"/>
</dbReference>
<evidence type="ECO:0000313" key="57">
    <source>
        <dbReference type="EMBL" id="MXQ94844.1"/>
    </source>
</evidence>
<evidence type="ECO:0000256" key="41">
    <source>
        <dbReference type="ARBA" id="ARBA00064516"/>
    </source>
</evidence>
<dbReference type="Pfam" id="PF00135">
    <property type="entry name" value="COesterase"/>
    <property type="match status" value="1"/>
</dbReference>
<comment type="catalytic activity">
    <reaction evidence="24">
        <text>cholesteryl (9Z-octadecenoate) + H2O = cholesterol + (9Z)-octadecenoate + H(+)</text>
        <dbReference type="Rhea" id="RHEA:33875"/>
        <dbReference type="ChEBI" id="CHEBI:15377"/>
        <dbReference type="ChEBI" id="CHEBI:15378"/>
        <dbReference type="ChEBI" id="CHEBI:16113"/>
        <dbReference type="ChEBI" id="CHEBI:30823"/>
        <dbReference type="ChEBI" id="CHEBI:46898"/>
    </reaction>
    <physiologicalReaction direction="left-to-right" evidence="24">
        <dbReference type="Rhea" id="RHEA:33876"/>
    </physiologicalReaction>
</comment>
<evidence type="ECO:0000256" key="7">
    <source>
        <dbReference type="ARBA" id="ARBA00022525"/>
    </source>
</evidence>
<evidence type="ECO:0000259" key="54">
    <source>
        <dbReference type="Pfam" id="PF00135"/>
    </source>
</evidence>
<keyword evidence="7" id="KW-0964">Secreted</keyword>
<dbReference type="InterPro" id="IPR019826">
    <property type="entry name" value="Carboxylesterase_B_AS"/>
</dbReference>
<keyword evidence="16" id="KW-0325">Glycoprotein</keyword>
<evidence type="ECO:0000256" key="40">
    <source>
        <dbReference type="ARBA" id="ARBA00061645"/>
    </source>
</evidence>
<keyword evidence="11" id="KW-0007">Acetylation</keyword>
<evidence type="ECO:0000256" key="26">
    <source>
        <dbReference type="ARBA" id="ARBA00048386"/>
    </source>
</evidence>
<evidence type="ECO:0000256" key="49">
    <source>
        <dbReference type="ARBA" id="ARBA00078987"/>
    </source>
</evidence>
<dbReference type="FunFam" id="3.40.50.1820:FF:000100">
    <property type="entry name" value="Carboxylic ester hydrolase"/>
    <property type="match status" value="1"/>
</dbReference>
<keyword evidence="13" id="KW-0238">DNA-binding</keyword>
<dbReference type="EMBL" id="VBQZ03000121">
    <property type="protein sequence ID" value="MXQ94844.1"/>
    <property type="molecule type" value="Genomic_DNA"/>
</dbReference>
<evidence type="ECO:0000256" key="24">
    <source>
        <dbReference type="ARBA" id="ARBA00047653"/>
    </source>
</evidence>
<comment type="catalytic activity">
    <reaction evidence="25">
        <text>9-hexadecanoyloxy-octadecanoate + H2O = 9-hydroxy-octadecanoate + hexadecanoate + H(+)</text>
        <dbReference type="Rhea" id="RHEA:52052"/>
        <dbReference type="ChEBI" id="CHEBI:7896"/>
        <dbReference type="ChEBI" id="CHEBI:15377"/>
        <dbReference type="ChEBI" id="CHEBI:15378"/>
        <dbReference type="ChEBI" id="CHEBI:83670"/>
        <dbReference type="ChEBI" id="CHEBI:136286"/>
    </reaction>
    <physiologicalReaction direction="left-to-right" evidence="25">
        <dbReference type="Rhea" id="RHEA:52053"/>
    </physiologicalReaction>
</comment>
<sequence>MAAAAADARPGAAIPVELRRERRMVCVEYPGVVRDVSKMLRTLGGEEGVSRIYADATKRLELYFRPKDPYCHPVCANRFSTNSLLLRIKRKTRRQSGVLGPEARPQVTYDIESLGVISTVFKFQGMSDFQYLAVHTEADGRQVSMYDKVLMLKPQKESFFHQDLPLYIPPPIFSRLDTPVDYYYRPETQHREGYNNPALSGENLIGLSRARRPHNAIFVNFEGDEVPERPMEAAVQTWKKVCTNPVDHKVEEELRKLFDIRPIWSRNALKANISVHPDKLKILLPFVAYYMITGPWRSLWIRFGYDPRKRPEAKIYQVLDFRIRCGMKYGYAPSDMPVKAKRSTYNYSLPITVKKTTSQLVTMRDLKQGLGPSGSASAQKSSPNKYKLKDSVYIFQEGALPPYRQMFYQFCDLNVEELQRVIHRNDGAESSCTERDGWCLPKTTDELRDTMSLMIRQTIRSKRPDVPLQLGGPSVCWAPLETRALIDRQLGSVYTEGGFVEGVNKKLSLFGDSVDIFKGIPFAAAPKALEKPERHPGWQGTLKAKSFKKRCLQATLTQDSTYGNEDCLYLNIWVPQGRKEVSHDLPVMIWIYGGAFLMGASQGANFLSNYLYDGEEIATRGNVIVVTFNYRVGPLGFLSTGDSNLPGNYGLWDQHMAIAWVKRNIEAFGGDPDNITLFGESAGGASVSLQTLSPYNKGLIKRAISQSGVGLCPWAIQQDPLFWAKRIAEKVGCPVDDTSKMAGCLKITDPRALTLAYKLPLGSTEYPKLHYLSFVPVIDGDFIPDDPVNLYANAADVDYIAGTNDMDGHLFVGMDVPAINSNKQDVTEEDFYKLVSGLTVTKGLRGANATYEVYTEPWAQDSSQETRKKTMVDLETDILFLIPTKIAVAQHKSHAKSANTYTYLFSQPSRMPIYPKWMGADHADDLQYVFGKPFATPLGYRAQDRTVSKAMIAYWTNFARTGDPNTGHSTVPANWDPYTLEDDNYLEINKQMDSNSMKLHLRTNYLQFWTQTYQALPTVTSAGASLLPPEDNSEASPVPPADNSGAPTEPSAGDSEVAQMPVVIGF</sequence>
<gene>
    <name evidence="57" type="ORF">E5288_WYG008217</name>
</gene>
<evidence type="ECO:0000256" key="32">
    <source>
        <dbReference type="ARBA" id="ARBA00049290"/>
    </source>
</evidence>
<evidence type="ECO:0000313" key="58">
    <source>
        <dbReference type="Proteomes" id="UP000322234"/>
    </source>
</evidence>
<evidence type="ECO:0000256" key="17">
    <source>
        <dbReference type="ARBA" id="ARBA00023242"/>
    </source>
</evidence>
<dbReference type="Pfam" id="PF09734">
    <property type="entry name" value="Tau95"/>
    <property type="match status" value="1"/>
</dbReference>
<name>A0A6B0S3C6_9CETA</name>
<dbReference type="EC" id="3.1.1.3" evidence="5"/>
<keyword evidence="14" id="KW-1015">Disulfide bond</keyword>
<evidence type="ECO:0000256" key="30">
    <source>
        <dbReference type="ARBA" id="ARBA00048800"/>
    </source>
</evidence>
<evidence type="ECO:0000256" key="5">
    <source>
        <dbReference type="ARBA" id="ARBA00013279"/>
    </source>
</evidence>
<comment type="catalytic activity">
    <reaction evidence="26">
        <text>1,2,3-tri-(9Z-octadecenoyl)-glycerol + H2O = di-(9Z)-octadecenoylglycerol + (9Z)-octadecenoate + H(+)</text>
        <dbReference type="Rhea" id="RHEA:38575"/>
        <dbReference type="ChEBI" id="CHEBI:15377"/>
        <dbReference type="ChEBI" id="CHEBI:15378"/>
        <dbReference type="ChEBI" id="CHEBI:30823"/>
        <dbReference type="ChEBI" id="CHEBI:53753"/>
        <dbReference type="ChEBI" id="CHEBI:75945"/>
    </reaction>
    <physiologicalReaction direction="left-to-right" evidence="26">
        <dbReference type="Rhea" id="RHEA:38576"/>
    </physiologicalReaction>
</comment>
<dbReference type="InterPro" id="IPR041499">
    <property type="entry name" value="Tfc1/Sfc1_N"/>
</dbReference>
<dbReference type="Gene3D" id="3.30.200.160">
    <property type="entry name" value="TFIIIC, subcomplex tauA, subunit Sfc1, barrel domain"/>
    <property type="match status" value="1"/>
</dbReference>
<evidence type="ECO:0000256" key="47">
    <source>
        <dbReference type="ARBA" id="ARBA00077529"/>
    </source>
</evidence>
<comment type="catalytic activity">
    <reaction evidence="34">
        <text>13-(9Z-hexadecenoyloxy)-octadecanoate + H2O = 13-hydroxy-octadecanoate + (9Z)-hexadecenoate + H(+)</text>
        <dbReference type="Rhea" id="RHEA:52076"/>
        <dbReference type="ChEBI" id="CHEBI:15377"/>
        <dbReference type="ChEBI" id="CHEBI:15378"/>
        <dbReference type="ChEBI" id="CHEBI:32372"/>
        <dbReference type="ChEBI" id="CHEBI:136304"/>
        <dbReference type="ChEBI" id="CHEBI:136315"/>
    </reaction>
    <physiologicalReaction direction="left-to-right" evidence="34">
        <dbReference type="Rhea" id="RHEA:52077"/>
    </physiologicalReaction>
</comment>
<dbReference type="GO" id="GO:0005576">
    <property type="term" value="C:extracellular region"/>
    <property type="evidence" value="ECO:0007669"/>
    <property type="project" value="UniProtKB-SubCell"/>
</dbReference>
<keyword evidence="9" id="KW-0378">Hydrolase</keyword>
<evidence type="ECO:0000256" key="48">
    <source>
        <dbReference type="ARBA" id="ARBA00078452"/>
    </source>
</evidence>
<accession>A0A6B0S3C6</accession>
<comment type="catalytic activity">
    <reaction evidence="38">
        <text>a sterol ester + H2O = a sterol + a fatty acid + H(+)</text>
        <dbReference type="Rhea" id="RHEA:10100"/>
        <dbReference type="ChEBI" id="CHEBI:15377"/>
        <dbReference type="ChEBI" id="CHEBI:15378"/>
        <dbReference type="ChEBI" id="CHEBI:15889"/>
        <dbReference type="ChEBI" id="CHEBI:28868"/>
        <dbReference type="ChEBI" id="CHEBI:35915"/>
        <dbReference type="EC" id="3.1.1.13"/>
    </reaction>
    <physiologicalReaction direction="left-to-right" evidence="38">
        <dbReference type="Rhea" id="RHEA:10101"/>
    </physiologicalReaction>
</comment>
<dbReference type="Pfam" id="PF17682">
    <property type="entry name" value="Tau95_N"/>
    <property type="match status" value="1"/>
</dbReference>
<comment type="catalytic activity">
    <reaction evidence="29">
        <text>12-(9Z-octadecenoyloxy)-octadecanoate + H2O = 12-hydroxyoctadecanoate + (9Z)-octadecenoate + H(+)</text>
        <dbReference type="Rhea" id="RHEA:52060"/>
        <dbReference type="ChEBI" id="CHEBI:15377"/>
        <dbReference type="ChEBI" id="CHEBI:15378"/>
        <dbReference type="ChEBI" id="CHEBI:30823"/>
        <dbReference type="ChEBI" id="CHEBI:84201"/>
        <dbReference type="ChEBI" id="CHEBI:136302"/>
    </reaction>
    <physiologicalReaction direction="left-to-right" evidence="29">
        <dbReference type="Rhea" id="RHEA:52061"/>
    </physiologicalReaction>
</comment>
<evidence type="ECO:0000256" key="37">
    <source>
        <dbReference type="ARBA" id="ARBA00052473"/>
    </source>
</evidence>
<dbReference type="GO" id="GO:0016042">
    <property type="term" value="P:lipid catabolic process"/>
    <property type="evidence" value="ECO:0007669"/>
    <property type="project" value="UniProtKB-KW"/>
</dbReference>
<dbReference type="EC" id="3.1.1.13" evidence="20"/>
<keyword evidence="12" id="KW-0443">Lipid metabolism</keyword>
<comment type="catalytic activity">
    <reaction evidence="30">
        <text>9-(9Z-octadecenoyloxy)-octadecanoate + H2O = 9-hydroxy-octadecanoate + (9Z)-octadecenoate + H(+)</text>
        <dbReference type="Rhea" id="RHEA:52048"/>
        <dbReference type="ChEBI" id="CHEBI:15377"/>
        <dbReference type="ChEBI" id="CHEBI:15378"/>
        <dbReference type="ChEBI" id="CHEBI:30823"/>
        <dbReference type="ChEBI" id="CHEBI:136282"/>
        <dbReference type="ChEBI" id="CHEBI:136286"/>
    </reaction>
    <physiologicalReaction direction="left-to-right" evidence="30">
        <dbReference type="Rhea" id="RHEA:52049"/>
    </physiologicalReaction>
</comment>
<comment type="catalytic activity">
    <reaction evidence="18">
        <text>a triacylglycerol + H2O = a diacylglycerol + a fatty acid + H(+)</text>
        <dbReference type="Rhea" id="RHEA:12044"/>
        <dbReference type="ChEBI" id="CHEBI:15377"/>
        <dbReference type="ChEBI" id="CHEBI:15378"/>
        <dbReference type="ChEBI" id="CHEBI:17855"/>
        <dbReference type="ChEBI" id="CHEBI:18035"/>
        <dbReference type="ChEBI" id="CHEBI:28868"/>
        <dbReference type="EC" id="3.1.1.3"/>
    </reaction>
    <physiologicalReaction direction="left-to-right" evidence="18">
        <dbReference type="Rhea" id="RHEA:12045"/>
    </physiologicalReaction>
</comment>
<comment type="catalytic activity">
    <reaction evidence="22">
        <text>12-hexadecanoyloxy-octadecanoate + H2O = 12-hydroxyoctadecanoate + hexadecanoate + H(+)</text>
        <dbReference type="Rhea" id="RHEA:52056"/>
        <dbReference type="ChEBI" id="CHEBI:7896"/>
        <dbReference type="ChEBI" id="CHEBI:15377"/>
        <dbReference type="ChEBI" id="CHEBI:15378"/>
        <dbReference type="ChEBI" id="CHEBI:83677"/>
        <dbReference type="ChEBI" id="CHEBI:84201"/>
    </reaction>
    <physiologicalReaction direction="left-to-right" evidence="22">
        <dbReference type="Rhea" id="RHEA:52057"/>
    </physiologicalReaction>
</comment>
<keyword evidence="8" id="KW-0732">Signal</keyword>
<evidence type="ECO:0000259" key="56">
    <source>
        <dbReference type="Pfam" id="PF17682"/>
    </source>
</evidence>
<evidence type="ECO:0000256" key="20">
    <source>
        <dbReference type="ARBA" id="ARBA00039150"/>
    </source>
</evidence>
<comment type="caution">
    <text evidence="57">The sequence shown here is derived from an EMBL/GenBank/DDBJ whole genome shotgun (WGS) entry which is preliminary data.</text>
</comment>
<evidence type="ECO:0000256" key="33">
    <source>
        <dbReference type="ARBA" id="ARBA00049296"/>
    </source>
</evidence>
<evidence type="ECO:0000256" key="35">
    <source>
        <dbReference type="ARBA" id="ARBA00049428"/>
    </source>
</evidence>
<dbReference type="InterPro" id="IPR019819">
    <property type="entry name" value="Carboxylesterase_B_CS"/>
</dbReference>
<dbReference type="CDD" id="cd00312">
    <property type="entry name" value="Esterase_lipase"/>
    <property type="match status" value="1"/>
</dbReference>
<keyword evidence="10" id="KW-0442">Lipid degradation</keyword>
<keyword evidence="17" id="KW-0539">Nucleus</keyword>
<comment type="catalytic activity">
    <reaction evidence="35">
        <text>12-(9Z-hexadecenoyloxy)-octadecanoate + H2O = 12-hydroxyoctadecanoate + (9Z)-hexadecenoate + H(+)</text>
        <dbReference type="Rhea" id="RHEA:52072"/>
        <dbReference type="ChEBI" id="CHEBI:15377"/>
        <dbReference type="ChEBI" id="CHEBI:15378"/>
        <dbReference type="ChEBI" id="CHEBI:32372"/>
        <dbReference type="ChEBI" id="CHEBI:84201"/>
        <dbReference type="ChEBI" id="CHEBI:136312"/>
    </reaction>
    <physiologicalReaction direction="left-to-right" evidence="35">
        <dbReference type="Rhea" id="RHEA:52073"/>
    </physiologicalReaction>
</comment>
<evidence type="ECO:0000256" key="45">
    <source>
        <dbReference type="ARBA" id="ARBA00070864"/>
    </source>
</evidence>
<feature type="domain" description="Transcription factor IIIC subunit Tfc1/Sfc1 triple barrel" evidence="56">
    <location>
        <begin position="25"/>
        <end position="132"/>
    </location>
</feature>
<evidence type="ECO:0000256" key="13">
    <source>
        <dbReference type="ARBA" id="ARBA00023125"/>
    </source>
</evidence>
<comment type="catalytic activity">
    <reaction evidence="32">
        <text>1,2,3-trioctanoylglycerol + H2O = dioctanoylglycerol + octanoate + H(+)</text>
        <dbReference type="Rhea" id="RHEA:47864"/>
        <dbReference type="ChEBI" id="CHEBI:15377"/>
        <dbReference type="ChEBI" id="CHEBI:15378"/>
        <dbReference type="ChEBI" id="CHEBI:25646"/>
        <dbReference type="ChEBI" id="CHEBI:76978"/>
        <dbReference type="ChEBI" id="CHEBI:88066"/>
    </reaction>
    <physiologicalReaction direction="left-to-right" evidence="32">
        <dbReference type="Rhea" id="RHEA:47865"/>
    </physiologicalReaction>
</comment>
<dbReference type="GO" id="GO:0005634">
    <property type="term" value="C:nucleus"/>
    <property type="evidence" value="ECO:0007669"/>
    <property type="project" value="UniProtKB-SubCell"/>
</dbReference>
<comment type="subcellular location">
    <subcellularLocation>
        <location evidence="2">Nucleus</location>
    </subcellularLocation>
    <subcellularLocation>
        <location evidence="3">Secreted</location>
    </subcellularLocation>
</comment>
<evidence type="ECO:0000259" key="55">
    <source>
        <dbReference type="Pfam" id="PF09734"/>
    </source>
</evidence>
<evidence type="ECO:0000256" key="10">
    <source>
        <dbReference type="ARBA" id="ARBA00022963"/>
    </source>
</evidence>
<dbReference type="EC" id="3.1.1.6" evidence="43"/>
<evidence type="ECO:0000256" key="27">
    <source>
        <dbReference type="ARBA" id="ARBA00048656"/>
    </source>
</evidence>
<dbReference type="PROSITE" id="PS00941">
    <property type="entry name" value="CARBOXYLESTERASE_B_2"/>
    <property type="match status" value="1"/>
</dbReference>
<proteinExistence type="inferred from homology"/>
<comment type="catalytic activity">
    <reaction evidence="23">
        <text>13-octadecanoyloxy-octadecanoate + H2O = 13-hydroxy-octadecanoate + octadecanoate + H(+)</text>
        <dbReference type="Rhea" id="RHEA:52084"/>
        <dbReference type="ChEBI" id="CHEBI:15377"/>
        <dbReference type="ChEBI" id="CHEBI:15378"/>
        <dbReference type="ChEBI" id="CHEBI:25629"/>
        <dbReference type="ChEBI" id="CHEBI:136304"/>
        <dbReference type="ChEBI" id="CHEBI:136335"/>
    </reaction>
    <physiologicalReaction direction="left-to-right" evidence="23">
        <dbReference type="Rhea" id="RHEA:52085"/>
    </physiologicalReaction>
</comment>
<evidence type="ECO:0000256" key="2">
    <source>
        <dbReference type="ARBA" id="ARBA00004123"/>
    </source>
</evidence>
<evidence type="ECO:0000256" key="53">
    <source>
        <dbReference type="SAM" id="MobiDB-lite"/>
    </source>
</evidence>
<dbReference type="FunFam" id="3.30.200.160:FF:000001">
    <property type="entry name" value="General transcription factor IIIC subunit 5"/>
    <property type="match status" value="1"/>
</dbReference>
<evidence type="ECO:0000256" key="15">
    <source>
        <dbReference type="ARBA" id="ARBA00023163"/>
    </source>
</evidence>
<evidence type="ECO:0000256" key="14">
    <source>
        <dbReference type="ARBA" id="ARBA00023157"/>
    </source>
</evidence>
<comment type="catalytic activity">
    <reaction evidence="19">
        <text>a butanoate ester + H2O = an aliphatic alcohol + butanoate + H(+)</text>
        <dbReference type="Rhea" id="RHEA:47348"/>
        <dbReference type="ChEBI" id="CHEBI:2571"/>
        <dbReference type="ChEBI" id="CHEBI:15377"/>
        <dbReference type="ChEBI" id="CHEBI:15378"/>
        <dbReference type="ChEBI" id="CHEBI:17968"/>
        <dbReference type="ChEBI" id="CHEBI:50477"/>
    </reaction>
    <physiologicalReaction direction="left-to-right" evidence="19">
        <dbReference type="Rhea" id="RHEA:47349"/>
    </physiologicalReaction>
</comment>
<comment type="catalytic activity">
    <reaction evidence="33">
        <text>13-(9Z-octadecenoyloxy)-octadecanoate + H2O = 13-hydroxy-octadecanoate + (9Z)-octadecenoate + H(+)</text>
        <dbReference type="Rhea" id="RHEA:52064"/>
        <dbReference type="ChEBI" id="CHEBI:15377"/>
        <dbReference type="ChEBI" id="CHEBI:15378"/>
        <dbReference type="ChEBI" id="CHEBI:30823"/>
        <dbReference type="ChEBI" id="CHEBI:136303"/>
        <dbReference type="ChEBI" id="CHEBI:136304"/>
    </reaction>
    <physiologicalReaction direction="left-to-right" evidence="33">
        <dbReference type="Rhea" id="RHEA:52065"/>
    </physiologicalReaction>
</comment>
<dbReference type="GO" id="GO:0004771">
    <property type="term" value="F:sterol ester esterase activity"/>
    <property type="evidence" value="ECO:0007669"/>
    <property type="project" value="UniProtKB-EC"/>
</dbReference>
<evidence type="ECO:0000256" key="28">
    <source>
        <dbReference type="ARBA" id="ARBA00048680"/>
    </source>
</evidence>
<evidence type="ECO:0000256" key="8">
    <source>
        <dbReference type="ARBA" id="ARBA00022729"/>
    </source>
</evidence>
<evidence type="ECO:0000256" key="19">
    <source>
        <dbReference type="ARBA" id="ARBA00033629"/>
    </source>
</evidence>
<organism evidence="57 58">
    <name type="scientific">Bos mutus</name>
    <name type="common">wild yak</name>
    <dbReference type="NCBI Taxonomy" id="72004"/>
    <lineage>
        <taxon>Eukaryota</taxon>
        <taxon>Metazoa</taxon>
        <taxon>Chordata</taxon>
        <taxon>Craniata</taxon>
        <taxon>Vertebrata</taxon>
        <taxon>Euteleostomi</taxon>
        <taxon>Mammalia</taxon>
        <taxon>Eutheria</taxon>
        <taxon>Laurasiatheria</taxon>
        <taxon>Artiodactyla</taxon>
        <taxon>Ruminantia</taxon>
        <taxon>Pecora</taxon>
        <taxon>Bovidae</taxon>
        <taxon>Bovinae</taxon>
        <taxon>Bos</taxon>
    </lineage>
</organism>
<dbReference type="InterPro" id="IPR051093">
    <property type="entry name" value="Neuroligin/BSAL"/>
</dbReference>
<comment type="subunit">
    <text evidence="41">Interacts with CLC.</text>
</comment>
<dbReference type="PANTHER" id="PTHR43903">
    <property type="entry name" value="NEUROLIGIN"/>
    <property type="match status" value="1"/>
</dbReference>
<dbReference type="GO" id="GO:0004806">
    <property type="term" value="F:triacylglycerol lipase activity"/>
    <property type="evidence" value="ECO:0007669"/>
    <property type="project" value="UniProtKB-EC"/>
</dbReference>
<dbReference type="InterPro" id="IPR019136">
    <property type="entry name" value="TF_IIIC_su-5_HTH"/>
</dbReference>
<evidence type="ECO:0000256" key="43">
    <source>
        <dbReference type="ARBA" id="ARBA00067090"/>
    </source>
</evidence>
<evidence type="ECO:0000256" key="3">
    <source>
        <dbReference type="ARBA" id="ARBA00004613"/>
    </source>
</evidence>
<comment type="catalytic activity">
    <reaction evidence="36">
        <text>an acetyl ester + H2O = an aliphatic alcohol + acetate + H(+)</text>
        <dbReference type="Rhea" id="RHEA:12957"/>
        <dbReference type="ChEBI" id="CHEBI:2571"/>
        <dbReference type="ChEBI" id="CHEBI:15377"/>
        <dbReference type="ChEBI" id="CHEBI:15378"/>
        <dbReference type="ChEBI" id="CHEBI:30089"/>
        <dbReference type="ChEBI" id="CHEBI:47622"/>
        <dbReference type="EC" id="3.1.1.6"/>
    </reaction>
    <physiologicalReaction direction="left-to-right" evidence="36">
        <dbReference type="Rhea" id="RHEA:12958"/>
    </physiologicalReaction>
</comment>
<reference evidence="57" key="1">
    <citation type="submission" date="2019-10" db="EMBL/GenBank/DDBJ databases">
        <title>The sequence and de novo assembly of the wild yak genome.</title>
        <authorList>
            <person name="Liu Y."/>
        </authorList>
    </citation>
    <scope>NUCLEOTIDE SEQUENCE [LARGE SCALE GENOMIC DNA]</scope>
    <source>
        <strain evidence="57">WY2019</strain>
    </source>
</reference>
<protein>
    <recommendedName>
        <fullName evidence="45">Bile salt-activated lipase</fullName>
        <ecNumber evidence="20">3.1.1.13</ecNumber>
        <ecNumber evidence="5">3.1.1.3</ecNumber>
        <ecNumber evidence="43">3.1.1.6</ecNumber>
    </recommendedName>
    <alternativeName>
        <fullName evidence="49">Bile salt-stimulated lipase</fullName>
    </alternativeName>
    <alternativeName>
        <fullName evidence="50">Carboxyl ester lipase</fullName>
    </alternativeName>
    <alternativeName>
        <fullName evidence="46">Cholesterol esterase</fullName>
    </alternativeName>
    <alternativeName>
        <fullName evidence="44">General transcription factor 3C polypeptide 5</fullName>
    </alternativeName>
    <alternativeName>
        <fullName evidence="52">Pancreatic lysophospholipase</fullName>
    </alternativeName>
    <alternativeName>
        <fullName evidence="21">Sterol esterase</fullName>
    </alternativeName>
    <alternativeName>
        <fullName evidence="51">TF3C-epsilon</fullName>
    </alternativeName>
    <alternativeName>
        <fullName evidence="47">Transcription factor IIIC 63 kDa subunit</fullName>
    </alternativeName>
    <alternativeName>
        <fullName evidence="48">Transcription factor IIIC subunit epsilon</fullName>
    </alternativeName>
</protein>
<dbReference type="AlphaFoldDB" id="A0A6B0S3C6"/>
<dbReference type="PROSITE" id="PS00122">
    <property type="entry name" value="CARBOXYLESTERASE_B_1"/>
    <property type="match status" value="1"/>
</dbReference>
<comment type="subunit">
    <text evidence="42">Part of the TFIIIC subcomplex TFIIIC2, consisting of six subunits, GTF3C1, GTF3C2, GTF3C3, GTF3C4, GTF3C5 and GTF3C6. Interacts with BRF1, GTF3C6 and TBP.</text>
</comment>
<comment type="catalytic activity">
    <reaction evidence="27">
        <text>1-hexadecanoyl-sn-glycero-3-phosphocholine + H2O = sn-glycerol 3-phosphocholine + hexadecanoate + H(+)</text>
        <dbReference type="Rhea" id="RHEA:40435"/>
        <dbReference type="ChEBI" id="CHEBI:7896"/>
        <dbReference type="ChEBI" id="CHEBI:15377"/>
        <dbReference type="ChEBI" id="CHEBI:15378"/>
        <dbReference type="ChEBI" id="CHEBI:16870"/>
        <dbReference type="ChEBI" id="CHEBI:72998"/>
    </reaction>
    <physiologicalReaction direction="left-to-right" evidence="27">
        <dbReference type="Rhea" id="RHEA:40436"/>
    </physiologicalReaction>
</comment>
<dbReference type="InterPro" id="IPR029058">
    <property type="entry name" value="AB_hydrolase_fold"/>
</dbReference>
<evidence type="ECO:0000256" key="31">
    <source>
        <dbReference type="ARBA" id="ARBA00049221"/>
    </source>
</evidence>
<evidence type="ECO:0000256" key="39">
    <source>
        <dbReference type="ARBA" id="ARBA00057927"/>
    </source>
</evidence>
<evidence type="ECO:0000256" key="50">
    <source>
        <dbReference type="ARBA" id="ARBA00080674"/>
    </source>
</evidence>
<feature type="region of interest" description="Disordered" evidence="53">
    <location>
        <begin position="1022"/>
        <end position="1060"/>
    </location>
</feature>
<evidence type="ECO:0000256" key="38">
    <source>
        <dbReference type="ARBA" id="ARBA00053019"/>
    </source>
</evidence>
<evidence type="ECO:0000256" key="44">
    <source>
        <dbReference type="ARBA" id="ARBA00069548"/>
    </source>
</evidence>
<evidence type="ECO:0000256" key="22">
    <source>
        <dbReference type="ARBA" id="ARBA00047368"/>
    </source>
</evidence>
<keyword evidence="6" id="KW-0719">Serine esterase</keyword>
<feature type="domain" description="Transcription factor IIIC subunit 5 HTH" evidence="55">
    <location>
        <begin position="168"/>
        <end position="322"/>
    </location>
</feature>
<comment type="catalytic activity">
    <reaction evidence="37">
        <text>5-(9Z-hexadecenoyloxy)-octadecanoate + H2O = 5-hydroxy-octadecanoate + (9Z)-hexadecenoate + H(+)</text>
        <dbReference type="Rhea" id="RHEA:52092"/>
        <dbReference type="ChEBI" id="CHEBI:15377"/>
        <dbReference type="ChEBI" id="CHEBI:15378"/>
        <dbReference type="ChEBI" id="CHEBI:32372"/>
        <dbReference type="ChEBI" id="CHEBI:136369"/>
        <dbReference type="ChEBI" id="CHEBI:136370"/>
    </reaction>
    <physiologicalReaction direction="left-to-right" evidence="37">
        <dbReference type="Rhea" id="RHEA:52093"/>
    </physiologicalReaction>
</comment>
<comment type="similarity">
    <text evidence="4">Belongs to the type-B carboxylesterase/lipase family.</text>
</comment>
<dbReference type="SUPFAM" id="SSF53474">
    <property type="entry name" value="alpha/beta-Hydrolases"/>
    <property type="match status" value="1"/>
</dbReference>
<comment type="catalytic activity">
    <reaction evidence="31">
        <text>9-octadecanoyloxy-octadecanoate + H2O = 9-hydroxy-octadecanoate + octadecanoate + H(+)</text>
        <dbReference type="Rhea" id="RHEA:52096"/>
        <dbReference type="ChEBI" id="CHEBI:15377"/>
        <dbReference type="ChEBI" id="CHEBI:15378"/>
        <dbReference type="ChEBI" id="CHEBI:25629"/>
        <dbReference type="ChEBI" id="CHEBI:136286"/>
        <dbReference type="ChEBI" id="CHEBI:136373"/>
    </reaction>
    <physiologicalReaction direction="left-to-right" evidence="31">
        <dbReference type="Rhea" id="RHEA:52097"/>
    </physiologicalReaction>
</comment>
<dbReference type="InterPro" id="IPR002018">
    <property type="entry name" value="CarbesteraseB"/>
</dbReference>
<comment type="catalytic activity">
    <reaction evidence="1">
        <text>9-(9Z-hexadecenoyloxy)-octadecanoate + H2O = (9Z)-hexadecenoate + 9-hydroxy-octadecanoate + H(+)</text>
        <dbReference type="Rhea" id="RHEA:52068"/>
        <dbReference type="ChEBI" id="CHEBI:15377"/>
        <dbReference type="ChEBI" id="CHEBI:15378"/>
        <dbReference type="ChEBI" id="CHEBI:32372"/>
        <dbReference type="ChEBI" id="CHEBI:136286"/>
        <dbReference type="ChEBI" id="CHEBI:136309"/>
    </reaction>
    <physiologicalReaction direction="left-to-right" evidence="1">
        <dbReference type="Rhea" id="RHEA:52069"/>
    </physiologicalReaction>
</comment>
<evidence type="ECO:0000256" key="46">
    <source>
        <dbReference type="ARBA" id="ARBA00075760"/>
    </source>
</evidence>
<evidence type="ECO:0000256" key="29">
    <source>
        <dbReference type="ARBA" id="ARBA00048701"/>
    </source>
</evidence>
<evidence type="ECO:0000256" key="42">
    <source>
        <dbReference type="ARBA" id="ARBA00064690"/>
    </source>
</evidence>
<evidence type="ECO:0000256" key="51">
    <source>
        <dbReference type="ARBA" id="ARBA00081022"/>
    </source>
</evidence>
<dbReference type="Gene3D" id="3.40.50.1820">
    <property type="entry name" value="alpha/beta hydrolase"/>
    <property type="match status" value="1"/>
</dbReference>
<comment type="function">
    <text evidence="39">Involved in RNA polymerase III-mediated transcription. Integral, tightly associated component of the DNA-binding TFIIIC2 subcomplex that directly binds tRNA and virus-associated RNA promoters.</text>
</comment>
<evidence type="ECO:0000256" key="23">
    <source>
        <dbReference type="ARBA" id="ARBA00047427"/>
    </source>
</evidence>
<comment type="similarity">
    <text evidence="40">Belongs to the TFIIIC subunit 5 family.</text>
</comment>
<feature type="domain" description="Carboxylesterase type B" evidence="54">
    <location>
        <begin position="492"/>
        <end position="1009"/>
    </location>
</feature>
<evidence type="ECO:0000256" key="18">
    <source>
        <dbReference type="ARBA" id="ARBA00023369"/>
    </source>
</evidence>
<evidence type="ECO:0000256" key="6">
    <source>
        <dbReference type="ARBA" id="ARBA00022487"/>
    </source>
</evidence>
<evidence type="ECO:0000256" key="1">
    <source>
        <dbReference type="ARBA" id="ARBA00000923"/>
    </source>
</evidence>
<evidence type="ECO:0000256" key="36">
    <source>
        <dbReference type="ARBA" id="ARBA00051791"/>
    </source>
</evidence>
<evidence type="ECO:0000256" key="12">
    <source>
        <dbReference type="ARBA" id="ARBA00023098"/>
    </source>
</evidence>
<dbReference type="Proteomes" id="UP000322234">
    <property type="component" value="Unassembled WGS sequence"/>
</dbReference>
<comment type="catalytic activity">
    <reaction evidence="28">
        <text>12-octadecanoyloxy-octadecanoate + H2O = 12-hydroxyoctadecanoate + octadecanoate + H(+)</text>
        <dbReference type="Rhea" id="RHEA:52080"/>
        <dbReference type="ChEBI" id="CHEBI:15377"/>
        <dbReference type="ChEBI" id="CHEBI:15378"/>
        <dbReference type="ChEBI" id="CHEBI:25629"/>
        <dbReference type="ChEBI" id="CHEBI:84201"/>
        <dbReference type="ChEBI" id="CHEBI:136330"/>
    </reaction>
    <physiologicalReaction direction="left-to-right" evidence="28">
        <dbReference type="Rhea" id="RHEA:52081"/>
    </physiologicalReaction>
</comment>
<evidence type="ECO:0000256" key="9">
    <source>
        <dbReference type="ARBA" id="ARBA00022801"/>
    </source>
</evidence>
<evidence type="ECO:0000256" key="11">
    <source>
        <dbReference type="ARBA" id="ARBA00022990"/>
    </source>
</evidence>
<keyword evidence="58" id="KW-1185">Reference proteome</keyword>
<evidence type="ECO:0000256" key="34">
    <source>
        <dbReference type="ARBA" id="ARBA00049322"/>
    </source>
</evidence>
<keyword evidence="15" id="KW-0804">Transcription</keyword>
<evidence type="ECO:0000256" key="21">
    <source>
        <dbReference type="ARBA" id="ARBA00042120"/>
    </source>
</evidence>
<evidence type="ECO:0000256" key="52">
    <source>
        <dbReference type="ARBA" id="ARBA00082326"/>
    </source>
</evidence>
<evidence type="ECO:0000256" key="4">
    <source>
        <dbReference type="ARBA" id="ARBA00005964"/>
    </source>
</evidence>
<dbReference type="InterPro" id="IPR042536">
    <property type="entry name" value="TFIIIC_tauA_Sfc1"/>
</dbReference>